<dbReference type="RefSeq" id="WP_034639518.1">
    <property type="nucleotide sequence ID" value="NZ_CBCSJC010000008.1"/>
</dbReference>
<evidence type="ECO:0000313" key="2">
    <source>
        <dbReference type="EMBL" id="KEK19168.1"/>
    </source>
</evidence>
<feature type="domain" description="General stress protein 17M-like" evidence="1">
    <location>
        <begin position="10"/>
        <end position="104"/>
    </location>
</feature>
<accession>A0A073KA51</accession>
<evidence type="ECO:0000313" key="3">
    <source>
        <dbReference type="Proteomes" id="UP000027822"/>
    </source>
</evidence>
<dbReference type="AlphaFoldDB" id="A0A073KA51"/>
<dbReference type="Proteomes" id="UP000027822">
    <property type="component" value="Unassembled WGS sequence"/>
</dbReference>
<proteinExistence type="predicted"/>
<comment type="caution">
    <text evidence="2">The sequence shown here is derived from an EMBL/GenBank/DDBJ whole genome shotgun (WGS) entry which is preliminary data.</text>
</comment>
<reference evidence="2 3" key="1">
    <citation type="submission" date="2014-06" db="EMBL/GenBank/DDBJ databases">
        <title>Draft genome sequence of Bacillus manliponensis JCM 15802 (MCCC 1A00708).</title>
        <authorList>
            <person name="Lai Q."/>
            <person name="Liu Y."/>
            <person name="Shao Z."/>
        </authorList>
    </citation>
    <scope>NUCLEOTIDE SEQUENCE [LARGE SCALE GENOMIC DNA]</scope>
    <source>
        <strain evidence="2 3">JCM 15802</strain>
    </source>
</reference>
<dbReference type="InterPro" id="IPR025889">
    <property type="entry name" value="GSP17M-like_dom"/>
</dbReference>
<dbReference type="OrthoDB" id="2353304at2"/>
<dbReference type="EMBL" id="JOTN01000009">
    <property type="protein sequence ID" value="KEK19168.1"/>
    <property type="molecule type" value="Genomic_DNA"/>
</dbReference>
<protein>
    <submittedName>
        <fullName evidence="2">General stress protein</fullName>
    </submittedName>
</protein>
<name>A0A073KA51_9BACI</name>
<keyword evidence="3" id="KW-1185">Reference proteome</keyword>
<gene>
    <name evidence="2" type="ORF">BAMA_24500</name>
</gene>
<sequence length="125" mass="14368">MKTNYMKPAVYEFMLEKEVLAAVNNLEVRGVAQEDIYVLTHEKGRTDEIADQADINTIGVREEGMGTTIMNLFKSTGDQLRSKMEEIGLSEDEASIYEEKLDQGKILLFITDRERVHGWLQDRRV</sequence>
<dbReference type="eggNOG" id="ENOG5032UC2">
    <property type="taxonomic scope" value="Bacteria"/>
</dbReference>
<dbReference type="Pfam" id="PF11181">
    <property type="entry name" value="YflT"/>
    <property type="match status" value="1"/>
</dbReference>
<organism evidence="2 3">
    <name type="scientific">Bacillus manliponensis</name>
    <dbReference type="NCBI Taxonomy" id="574376"/>
    <lineage>
        <taxon>Bacteria</taxon>
        <taxon>Bacillati</taxon>
        <taxon>Bacillota</taxon>
        <taxon>Bacilli</taxon>
        <taxon>Bacillales</taxon>
        <taxon>Bacillaceae</taxon>
        <taxon>Bacillus</taxon>
        <taxon>Bacillus cereus group</taxon>
    </lineage>
</organism>
<dbReference type="STRING" id="574376.BAMA_24500"/>
<evidence type="ECO:0000259" key="1">
    <source>
        <dbReference type="Pfam" id="PF11181"/>
    </source>
</evidence>